<organism evidence="2 3">
    <name type="scientific">Roseibium aggregatum</name>
    <dbReference type="NCBI Taxonomy" id="187304"/>
    <lineage>
        <taxon>Bacteria</taxon>
        <taxon>Pseudomonadati</taxon>
        <taxon>Pseudomonadota</taxon>
        <taxon>Alphaproteobacteria</taxon>
        <taxon>Hyphomicrobiales</taxon>
        <taxon>Stappiaceae</taxon>
        <taxon>Roseibium</taxon>
    </lineage>
</organism>
<protein>
    <submittedName>
        <fullName evidence="2">Uncharacterized protein</fullName>
    </submittedName>
</protein>
<dbReference type="AlphaFoldDB" id="A0A926P4F7"/>
<sequence>MREFFRSTACRLVLVLCASAPFAPLPAMAFTPTGNDVADAFMAVLETDDGMVDSYGSVSEGGETVVIKDLLLKRKDDDKKSATIATTTLRDGMVQSNGRLKLGTLSMSDLSVTAEDGGLAIGSFTATNLVLPTPEELNGSDGKSVIGPSYETLEVLDAAISDGSGNKFGIGRLFTAIDEMDGDLPTAFRFAIDDLKIKAANLDDEAQKSLTDLGYETLTISAEGQGRWDPEKETLEVKNLKLSGADAGTFALNLSLGGVTREVITKLGAAEGDPESAMGLVQGVSVQNVSVRLDNSSLVERVLDMQAREAGMDRTTLVQQLTAGLPMMVSILQNPAFQEKVVTAATTFLNDPVSLEVTVAPANPVPFAQIMGQAMMAPQTLPEVLGVDVVANSAN</sequence>
<feature type="signal peptide" evidence="1">
    <location>
        <begin position="1"/>
        <end position="29"/>
    </location>
</feature>
<gene>
    <name evidence="2" type="ORF">HK439_23425</name>
</gene>
<name>A0A926P4F7_9HYPH</name>
<keyword evidence="1" id="KW-0732">Signal</keyword>
<accession>A0A926P4F7</accession>
<evidence type="ECO:0000313" key="3">
    <source>
        <dbReference type="Proteomes" id="UP000598467"/>
    </source>
</evidence>
<dbReference type="Proteomes" id="UP000598467">
    <property type="component" value="Unassembled WGS sequence"/>
</dbReference>
<evidence type="ECO:0000256" key="1">
    <source>
        <dbReference type="SAM" id="SignalP"/>
    </source>
</evidence>
<dbReference type="EMBL" id="JABFCZ010000032">
    <property type="protein sequence ID" value="MBD1549223.1"/>
    <property type="molecule type" value="Genomic_DNA"/>
</dbReference>
<reference evidence="2" key="1">
    <citation type="submission" date="2020-05" db="EMBL/GenBank/DDBJ databases">
        <title>Identification of trans-AT polyketide cluster in two marine bacteria, producers of a novel glutaramide-containing polyketide sesbanimide D and analogs.</title>
        <authorList>
            <person name="Kacar D."/>
            <person name="Rodriguez P."/>
            <person name="Canedo L."/>
            <person name="Gonzalez E."/>
            <person name="Galan B."/>
            <person name="De La Calle F."/>
            <person name="Garcia J.L."/>
        </authorList>
    </citation>
    <scope>NUCLEOTIDE SEQUENCE</scope>
    <source>
        <strain evidence="2">PHM038</strain>
    </source>
</reference>
<evidence type="ECO:0000313" key="2">
    <source>
        <dbReference type="EMBL" id="MBD1549223.1"/>
    </source>
</evidence>
<dbReference type="RefSeq" id="WP_190293912.1">
    <property type="nucleotide sequence ID" value="NZ_JABFCZ010000032.1"/>
</dbReference>
<comment type="caution">
    <text evidence="2">The sequence shown here is derived from an EMBL/GenBank/DDBJ whole genome shotgun (WGS) entry which is preliminary data.</text>
</comment>
<feature type="chain" id="PRO_5037978116" evidence="1">
    <location>
        <begin position="30"/>
        <end position="395"/>
    </location>
</feature>
<proteinExistence type="predicted"/>
<dbReference type="InterPro" id="IPR000225">
    <property type="entry name" value="Armadillo"/>
</dbReference>
<dbReference type="PROSITE" id="PS50176">
    <property type="entry name" value="ARM_REPEAT"/>
    <property type="match status" value="1"/>
</dbReference>